<dbReference type="EMBL" id="JAOYFB010000040">
    <property type="protein sequence ID" value="KAK4035982.1"/>
    <property type="molecule type" value="Genomic_DNA"/>
</dbReference>
<sequence length="61" mass="7034">MQFTRSRNARCYALPTLLHPRAIQRHQKKIAPNMSRCITMCTVFKIRFHTTMKSKTGLGVG</sequence>
<accession>A0ABR0B2R5</accession>
<name>A0ABR0B2R5_9CRUS</name>
<keyword evidence="2" id="KW-1185">Reference proteome</keyword>
<evidence type="ECO:0000313" key="1">
    <source>
        <dbReference type="EMBL" id="KAK4035982.1"/>
    </source>
</evidence>
<protein>
    <submittedName>
        <fullName evidence="1">Uncharacterized protein</fullName>
    </submittedName>
</protein>
<reference evidence="1 2" key="1">
    <citation type="journal article" date="2023" name="Nucleic Acids Res.">
        <title>The hologenome of Daphnia magna reveals possible DNA methylation and microbiome-mediated evolution of the host genome.</title>
        <authorList>
            <person name="Chaturvedi A."/>
            <person name="Li X."/>
            <person name="Dhandapani V."/>
            <person name="Marshall H."/>
            <person name="Kissane S."/>
            <person name="Cuenca-Cambronero M."/>
            <person name="Asole G."/>
            <person name="Calvet F."/>
            <person name="Ruiz-Romero M."/>
            <person name="Marangio P."/>
            <person name="Guigo R."/>
            <person name="Rago D."/>
            <person name="Mirbahai L."/>
            <person name="Eastwood N."/>
            <person name="Colbourne J.K."/>
            <person name="Zhou J."/>
            <person name="Mallon E."/>
            <person name="Orsini L."/>
        </authorList>
    </citation>
    <scope>NUCLEOTIDE SEQUENCE [LARGE SCALE GENOMIC DNA]</scope>
    <source>
        <strain evidence="1">LRV0_1</strain>
    </source>
</reference>
<evidence type="ECO:0000313" key="2">
    <source>
        <dbReference type="Proteomes" id="UP001234178"/>
    </source>
</evidence>
<comment type="caution">
    <text evidence="1">The sequence shown here is derived from an EMBL/GenBank/DDBJ whole genome shotgun (WGS) entry which is preliminary data.</text>
</comment>
<gene>
    <name evidence="1" type="ORF">OUZ56_028058</name>
</gene>
<proteinExistence type="predicted"/>
<organism evidence="1 2">
    <name type="scientific">Daphnia magna</name>
    <dbReference type="NCBI Taxonomy" id="35525"/>
    <lineage>
        <taxon>Eukaryota</taxon>
        <taxon>Metazoa</taxon>
        <taxon>Ecdysozoa</taxon>
        <taxon>Arthropoda</taxon>
        <taxon>Crustacea</taxon>
        <taxon>Branchiopoda</taxon>
        <taxon>Diplostraca</taxon>
        <taxon>Cladocera</taxon>
        <taxon>Anomopoda</taxon>
        <taxon>Daphniidae</taxon>
        <taxon>Daphnia</taxon>
    </lineage>
</organism>
<dbReference type="Proteomes" id="UP001234178">
    <property type="component" value="Unassembled WGS sequence"/>
</dbReference>